<feature type="compositionally biased region" description="Basic and acidic residues" evidence="1">
    <location>
        <begin position="1"/>
        <end position="12"/>
    </location>
</feature>
<dbReference type="AlphaFoldDB" id="A0A2T8I6R2"/>
<reference evidence="3" key="1">
    <citation type="submission" date="2018-04" db="EMBL/GenBank/DDBJ databases">
        <title>WGS assembly of Panicum hallii.</title>
        <authorList>
            <person name="Lovell J."/>
            <person name="Jenkins J."/>
            <person name="Lowry D."/>
            <person name="Mamidi S."/>
            <person name="Sreedasyam A."/>
            <person name="Weng X."/>
            <person name="Barry K."/>
            <person name="Bonette J."/>
            <person name="Campitelli B."/>
            <person name="Daum C."/>
            <person name="Gordon S."/>
            <person name="Gould B."/>
            <person name="Lipzen A."/>
            <person name="Macqueen A."/>
            <person name="Palacio-Mejia J."/>
            <person name="Plott C."/>
            <person name="Shakirov E."/>
            <person name="Shu S."/>
            <person name="Yoshinaga Y."/>
            <person name="Zane M."/>
            <person name="Rokhsar D."/>
            <person name="Grimwood J."/>
            <person name="Schmutz J."/>
            <person name="Juenger T."/>
        </authorList>
    </citation>
    <scope>NUCLEOTIDE SEQUENCE [LARGE SCALE GENOMIC DNA]</scope>
    <source>
        <strain evidence="3">FIL2</strain>
    </source>
</reference>
<keyword evidence="2" id="KW-0812">Transmembrane</keyword>
<accession>A0A2T8I6R2</accession>
<feature type="transmembrane region" description="Helical" evidence="2">
    <location>
        <begin position="24"/>
        <end position="45"/>
    </location>
</feature>
<dbReference type="Proteomes" id="UP000243499">
    <property type="component" value="Chromosome 9"/>
</dbReference>
<dbReference type="Gramene" id="PVH33357">
    <property type="protein sequence ID" value="PVH33357"/>
    <property type="gene ID" value="PAHAL_9G634300"/>
</dbReference>
<evidence type="ECO:0000256" key="1">
    <source>
        <dbReference type="SAM" id="MobiDB-lite"/>
    </source>
</evidence>
<evidence type="ECO:0000313" key="3">
    <source>
        <dbReference type="EMBL" id="PVH33357.1"/>
    </source>
</evidence>
<sequence>MRPCAKEGHNHTSGEQQLDGGNMGWGQCLSMLLSVYFCIAFNLGWTPLARE</sequence>
<organism evidence="3">
    <name type="scientific">Panicum hallii</name>
    <dbReference type="NCBI Taxonomy" id="206008"/>
    <lineage>
        <taxon>Eukaryota</taxon>
        <taxon>Viridiplantae</taxon>
        <taxon>Streptophyta</taxon>
        <taxon>Embryophyta</taxon>
        <taxon>Tracheophyta</taxon>
        <taxon>Spermatophyta</taxon>
        <taxon>Magnoliopsida</taxon>
        <taxon>Liliopsida</taxon>
        <taxon>Poales</taxon>
        <taxon>Poaceae</taxon>
        <taxon>PACMAD clade</taxon>
        <taxon>Panicoideae</taxon>
        <taxon>Panicodae</taxon>
        <taxon>Paniceae</taxon>
        <taxon>Panicinae</taxon>
        <taxon>Panicum</taxon>
        <taxon>Panicum sect. Panicum</taxon>
    </lineage>
</organism>
<protein>
    <submittedName>
        <fullName evidence="3">Uncharacterized protein</fullName>
    </submittedName>
</protein>
<evidence type="ECO:0000256" key="2">
    <source>
        <dbReference type="SAM" id="Phobius"/>
    </source>
</evidence>
<keyword evidence="2" id="KW-1133">Transmembrane helix</keyword>
<name>A0A2T8I6R2_9POAL</name>
<keyword evidence="2" id="KW-0472">Membrane</keyword>
<proteinExistence type="predicted"/>
<feature type="region of interest" description="Disordered" evidence="1">
    <location>
        <begin position="1"/>
        <end position="21"/>
    </location>
</feature>
<dbReference type="EMBL" id="CM008054">
    <property type="protein sequence ID" value="PVH33357.1"/>
    <property type="molecule type" value="Genomic_DNA"/>
</dbReference>
<gene>
    <name evidence="3" type="ORF">PAHAL_9G634300</name>
</gene>